<dbReference type="Gene3D" id="1.20.225.20">
    <property type="entry name" value="Ub domain-containing protein, DC-UbP/UBTD2, N-terminal domain"/>
    <property type="match status" value="1"/>
</dbReference>
<dbReference type="GO" id="GO:0045721">
    <property type="term" value="P:negative regulation of gluconeogenesis"/>
    <property type="evidence" value="ECO:0007669"/>
    <property type="project" value="TreeGrafter"/>
</dbReference>
<feature type="compositionally biased region" description="Basic and acidic residues" evidence="2">
    <location>
        <begin position="633"/>
        <end position="648"/>
    </location>
</feature>
<dbReference type="GO" id="GO:0006623">
    <property type="term" value="P:protein targeting to vacuole"/>
    <property type="evidence" value="ECO:0007669"/>
    <property type="project" value="TreeGrafter"/>
</dbReference>
<sequence>MPTHAPDTSFEPHDTEINQPNVACPAPLTPPPENDGNEATRRLIAPLTLDGGVVLDRRPVSNNTAAGMAQMQEETLYTTLPSFDEKLHAEAAGETAMIDGIDDDMGSSERDESDGMRETGRFDAATTIPVISHGQTRQVISVMRATAHETVPERDECEQGTSPPSAPISSVSDRTGGFPRSGDPPGHPAIDQELDWSTNDLREWDFSHRRLRPQYPSATFQPYSKFKGTQQSDRQIYNVEVTILTVDIEQCSMSGYLQICGLTPDHPTLTTFFTGEIIGGPNQKYSFRTRDPTWGASDKTDLTHWARFPAWRPLSLHAKRNINFVYPMNHENWWQQDYIFMRWKEHFLVPDYKLKSIQGASFEGFYYICFNQIEGRVSGIYFHSKSEKYQQLELKHEGQPGVWRMGGCCSSRPTDSRDPDHGHPHAPPQTRHSPQAITSQTAINGASHDPDSRNFGAPSGLSLHQSETSRSALSSPRDSVNQNTRSRPPRQLSLADHYNLPLQPPKAWRSKDRTWTHSQLQRERYEFFETRVTGIPEIWSGLKQVIQCLHEGDLADAQGILDALSVTLPTGKLEEGAYDEHGNLYKIPQAVISDPIDVVEDNTDMDSQTVTGTSDIDAIAAKLEAAEGGALDAGKDTSNEEKVKEAKGKAPVPKDAVRVRCRLSDRGDPDVVVLLGKSQRVSALAQRIRDETDVPSMAKIRIAYLGKILDEKLTLVEQGWKEGHVINALVVGVYS</sequence>
<feature type="region of interest" description="Disordered" evidence="2">
    <location>
        <begin position="1"/>
        <end position="38"/>
    </location>
</feature>
<reference evidence="4 5" key="1">
    <citation type="submission" date="2016-04" db="EMBL/GenBank/DDBJ databases">
        <title>Draft genome of Fonsecaea erecta CBS 125763.</title>
        <authorList>
            <person name="Weiss V.A."/>
            <person name="Vicente V.A."/>
            <person name="Raittz R.T."/>
            <person name="Moreno L.F."/>
            <person name="De Souza E.M."/>
            <person name="Pedrosa F.O."/>
            <person name="Steffens M.B."/>
            <person name="Faoro H."/>
            <person name="Tadra-Sfeir M.Z."/>
            <person name="Najafzadeh M.J."/>
            <person name="Felipe M.S."/>
            <person name="Teixeira M."/>
            <person name="Sun J."/>
            <person name="Xi L."/>
            <person name="Gomes R."/>
            <person name="De Azevedo C.M."/>
            <person name="Salgado C.G."/>
            <person name="Da Silva M.B."/>
            <person name="Nascimento M.F."/>
            <person name="Queiroz-Telles F."/>
            <person name="Attili D.S."/>
            <person name="Gorbushina A."/>
        </authorList>
    </citation>
    <scope>NUCLEOTIDE SEQUENCE [LARGE SCALE GENOMIC DNA]</scope>
    <source>
        <strain evidence="4 5">CBS 125763</strain>
    </source>
</reference>
<gene>
    <name evidence="4" type="ORF">AYL99_11324</name>
</gene>
<dbReference type="InterPro" id="IPR000626">
    <property type="entry name" value="Ubiquitin-like_dom"/>
</dbReference>
<dbReference type="EMBL" id="LVYI01000014">
    <property type="protein sequence ID" value="OAP54223.1"/>
    <property type="molecule type" value="Genomic_DNA"/>
</dbReference>
<dbReference type="GO" id="GO:0007039">
    <property type="term" value="P:protein catabolic process in the vacuole"/>
    <property type="evidence" value="ECO:0007669"/>
    <property type="project" value="TreeGrafter"/>
</dbReference>
<dbReference type="InterPro" id="IPR029071">
    <property type="entry name" value="Ubiquitin-like_domsf"/>
</dbReference>
<dbReference type="AlphaFoldDB" id="A0A178Z4W2"/>
<feature type="region of interest" description="Disordered" evidence="2">
    <location>
        <begin position="149"/>
        <end position="194"/>
    </location>
</feature>
<feature type="compositionally biased region" description="Polar residues" evidence="2">
    <location>
        <begin position="430"/>
        <end position="444"/>
    </location>
</feature>
<feature type="compositionally biased region" description="Polar residues" evidence="2">
    <location>
        <begin position="462"/>
        <end position="486"/>
    </location>
</feature>
<dbReference type="InterPro" id="IPR032752">
    <property type="entry name" value="DC-UbP/UBTD2_N"/>
</dbReference>
<dbReference type="Pfam" id="PF09783">
    <property type="entry name" value="Vac_ImportDeg"/>
    <property type="match status" value="1"/>
</dbReference>
<evidence type="ECO:0000259" key="3">
    <source>
        <dbReference type="PROSITE" id="PS50053"/>
    </source>
</evidence>
<organism evidence="4 5">
    <name type="scientific">Fonsecaea erecta</name>
    <dbReference type="NCBI Taxonomy" id="1367422"/>
    <lineage>
        <taxon>Eukaryota</taxon>
        <taxon>Fungi</taxon>
        <taxon>Dikarya</taxon>
        <taxon>Ascomycota</taxon>
        <taxon>Pezizomycotina</taxon>
        <taxon>Eurotiomycetes</taxon>
        <taxon>Chaetothyriomycetidae</taxon>
        <taxon>Chaetothyriales</taxon>
        <taxon>Herpotrichiellaceae</taxon>
        <taxon>Fonsecaea</taxon>
    </lineage>
</organism>
<dbReference type="Pfam" id="PF16455">
    <property type="entry name" value="UBD"/>
    <property type="match status" value="1"/>
</dbReference>
<feature type="compositionally biased region" description="Polar residues" evidence="2">
    <location>
        <begin position="159"/>
        <end position="173"/>
    </location>
</feature>
<name>A0A178Z4W2_9EURO</name>
<accession>A0A178Z4W2</accession>
<dbReference type="GO" id="GO:0005773">
    <property type="term" value="C:vacuole"/>
    <property type="evidence" value="ECO:0007669"/>
    <property type="project" value="GOC"/>
</dbReference>
<keyword evidence="5" id="KW-1185">Reference proteome</keyword>
<dbReference type="GO" id="GO:0034657">
    <property type="term" value="C:GID complex"/>
    <property type="evidence" value="ECO:0007669"/>
    <property type="project" value="TreeGrafter"/>
</dbReference>
<dbReference type="STRING" id="1367422.A0A178Z4W2"/>
<evidence type="ECO:0000256" key="1">
    <source>
        <dbReference type="ARBA" id="ARBA00061469"/>
    </source>
</evidence>
<dbReference type="PANTHER" id="PTHR14534">
    <property type="entry name" value="VACUOLAR IMPORT AND DEGRADATION PROTEIN 24"/>
    <property type="match status" value="1"/>
</dbReference>
<feature type="compositionally biased region" description="Basic and acidic residues" evidence="2">
    <location>
        <begin position="414"/>
        <end position="423"/>
    </location>
</feature>
<evidence type="ECO:0000313" key="5">
    <source>
        <dbReference type="Proteomes" id="UP000078343"/>
    </source>
</evidence>
<dbReference type="InterPro" id="IPR038169">
    <property type="entry name" value="DC-UbP/UBTD2_N_sf"/>
</dbReference>
<dbReference type="PANTHER" id="PTHR14534:SF3">
    <property type="entry name" value="GID COMPLEX SUBUNIT 4 HOMOLOG"/>
    <property type="match status" value="1"/>
</dbReference>
<dbReference type="GeneID" id="30015492"/>
<feature type="domain" description="Ubiquitin-like" evidence="3">
    <location>
        <begin position="657"/>
        <end position="730"/>
    </location>
</feature>
<feature type="region of interest" description="Disordered" evidence="2">
    <location>
        <begin position="405"/>
        <end position="514"/>
    </location>
</feature>
<evidence type="ECO:0000313" key="4">
    <source>
        <dbReference type="EMBL" id="OAP54223.1"/>
    </source>
</evidence>
<comment type="similarity">
    <text evidence="1">Belongs to the GID4/VID24 family.</text>
</comment>
<dbReference type="Proteomes" id="UP000078343">
    <property type="component" value="Unassembled WGS sequence"/>
</dbReference>
<dbReference type="InterPro" id="IPR018618">
    <property type="entry name" value="GID4/10-like"/>
</dbReference>
<dbReference type="OrthoDB" id="62at2759"/>
<dbReference type="SUPFAM" id="SSF54236">
    <property type="entry name" value="Ubiquitin-like"/>
    <property type="match status" value="1"/>
</dbReference>
<feature type="region of interest" description="Disordered" evidence="2">
    <location>
        <begin position="630"/>
        <end position="650"/>
    </location>
</feature>
<comment type="caution">
    <text evidence="4">The sequence shown here is derived from an EMBL/GenBank/DDBJ whole genome shotgun (WGS) entry which is preliminary data.</text>
</comment>
<dbReference type="GO" id="GO:0043161">
    <property type="term" value="P:proteasome-mediated ubiquitin-dependent protein catabolic process"/>
    <property type="evidence" value="ECO:0007669"/>
    <property type="project" value="TreeGrafter"/>
</dbReference>
<evidence type="ECO:0000256" key="2">
    <source>
        <dbReference type="SAM" id="MobiDB-lite"/>
    </source>
</evidence>
<protein>
    <recommendedName>
        <fullName evidence="3">Ubiquitin-like domain-containing protein</fullName>
    </recommendedName>
</protein>
<dbReference type="RefSeq" id="XP_018687590.1">
    <property type="nucleotide sequence ID" value="XM_018842830.1"/>
</dbReference>
<dbReference type="PROSITE" id="PS50053">
    <property type="entry name" value="UBIQUITIN_2"/>
    <property type="match status" value="1"/>
</dbReference>
<proteinExistence type="inferred from homology"/>